<evidence type="ECO:0000313" key="3">
    <source>
        <dbReference type="Proteomes" id="UP000285462"/>
    </source>
</evidence>
<dbReference type="Proteomes" id="UP000285462">
    <property type="component" value="Unassembled WGS sequence"/>
</dbReference>
<dbReference type="EMBL" id="QRVT01000008">
    <property type="protein sequence ID" value="RGS64026.1"/>
    <property type="molecule type" value="Genomic_DNA"/>
</dbReference>
<organism evidence="2 3">
    <name type="scientific">Bifidobacterium adolescentis</name>
    <dbReference type="NCBI Taxonomy" id="1680"/>
    <lineage>
        <taxon>Bacteria</taxon>
        <taxon>Bacillati</taxon>
        <taxon>Actinomycetota</taxon>
        <taxon>Actinomycetes</taxon>
        <taxon>Bifidobacteriales</taxon>
        <taxon>Bifidobacteriaceae</taxon>
        <taxon>Bifidobacterium</taxon>
    </lineage>
</organism>
<comment type="caution">
    <text evidence="2">The sequence shown here is derived from an EMBL/GenBank/DDBJ whole genome shotgun (WGS) entry which is preliminary data.</text>
</comment>
<dbReference type="Pfam" id="PF18885">
    <property type="entry name" value="DUF5648"/>
    <property type="match status" value="1"/>
</dbReference>
<reference evidence="2 3" key="1">
    <citation type="submission" date="2018-08" db="EMBL/GenBank/DDBJ databases">
        <title>A genome reference for cultivated species of the human gut microbiota.</title>
        <authorList>
            <person name="Zou Y."/>
            <person name="Xue W."/>
            <person name="Luo G."/>
        </authorList>
    </citation>
    <scope>NUCLEOTIDE SEQUENCE [LARGE SCALE GENOMIC DNA]</scope>
    <source>
        <strain evidence="2 3">AF21-27</strain>
    </source>
</reference>
<dbReference type="AlphaFoldDB" id="A0A412K5I8"/>
<dbReference type="InterPro" id="IPR043708">
    <property type="entry name" value="DUF5648"/>
</dbReference>
<feature type="domain" description="DUF5648" evidence="1">
    <location>
        <begin position="2"/>
        <end position="112"/>
    </location>
</feature>
<name>A0A412K5I8_BIFAD</name>
<protein>
    <recommendedName>
        <fullName evidence="1">DUF5648 domain-containing protein</fullName>
    </recommendedName>
</protein>
<sequence>MAERDRLVRLGWRSEGVGWTAPSSGVLVWRLYNPHAAGGDHMYTADPDEFSDLVRAGWRSDGPMWYSSGETPVYRQYNPYARAGSHNYTTSKAESDHLVSLGWRYEGIAWYGA</sequence>
<gene>
    <name evidence="2" type="ORF">DWX79_08740</name>
</gene>
<accession>A0A412K5I8</accession>
<evidence type="ECO:0000313" key="2">
    <source>
        <dbReference type="EMBL" id="RGS64026.1"/>
    </source>
</evidence>
<proteinExistence type="predicted"/>
<evidence type="ECO:0000259" key="1">
    <source>
        <dbReference type="Pfam" id="PF18885"/>
    </source>
</evidence>